<protein>
    <submittedName>
        <fullName evidence="4">Uncharacterized protein</fullName>
    </submittedName>
</protein>
<feature type="region of interest" description="Disordered" evidence="1">
    <location>
        <begin position="225"/>
        <end position="269"/>
    </location>
</feature>
<keyword evidence="5" id="KW-1185">Reference proteome</keyword>
<evidence type="ECO:0000313" key="5">
    <source>
        <dbReference type="Proteomes" id="UP001281410"/>
    </source>
</evidence>
<evidence type="ECO:0000259" key="2">
    <source>
        <dbReference type="Pfam" id="PF09331"/>
    </source>
</evidence>
<feature type="region of interest" description="Disordered" evidence="1">
    <location>
        <begin position="658"/>
        <end position="685"/>
    </location>
</feature>
<feature type="region of interest" description="Disordered" evidence="1">
    <location>
        <begin position="507"/>
        <end position="534"/>
    </location>
</feature>
<evidence type="ECO:0000313" key="4">
    <source>
        <dbReference type="EMBL" id="KAK3193203.1"/>
    </source>
</evidence>
<name>A0AAE0DWB4_9ROSI</name>
<feature type="compositionally biased region" description="Low complexity" evidence="1">
    <location>
        <begin position="516"/>
        <end position="529"/>
    </location>
</feature>
<feature type="region of interest" description="Disordered" evidence="1">
    <location>
        <begin position="1111"/>
        <end position="1154"/>
    </location>
</feature>
<dbReference type="Pfam" id="PF09331">
    <property type="entry name" value="DUF1985"/>
    <property type="match status" value="1"/>
</dbReference>
<feature type="compositionally biased region" description="Acidic residues" evidence="1">
    <location>
        <begin position="241"/>
        <end position="255"/>
    </location>
</feature>
<feature type="domain" description="DUF1985" evidence="2">
    <location>
        <begin position="84"/>
        <end position="209"/>
    </location>
</feature>
<evidence type="ECO:0000256" key="1">
    <source>
        <dbReference type="SAM" id="MobiDB-lite"/>
    </source>
</evidence>
<feature type="compositionally biased region" description="Basic residues" evidence="1">
    <location>
        <begin position="225"/>
        <end position="237"/>
    </location>
</feature>
<proteinExistence type="predicted"/>
<gene>
    <name evidence="4" type="ORF">Dsin_024513</name>
</gene>
<accession>A0AAE0DWB4</accession>
<dbReference type="Pfam" id="PF20167">
    <property type="entry name" value="Transposase_32"/>
    <property type="match status" value="1"/>
</dbReference>
<feature type="region of interest" description="Disordered" evidence="1">
    <location>
        <begin position="384"/>
        <end position="451"/>
    </location>
</feature>
<sequence>MPKDPNNKYWRFPDHNTWIRARINSNSKGQIIQVVKDVLSKCGMLERFRNGPFGHYLDLPQPVVVHGMLIYNLLKKEIILPKVREDEMWFGLGHKKVCFGKEQFCVCSGLKMGPIPEGFMKMKPDVEGYWYTKYFKHRPTPEVLESFFSQGTEAEGEDLLKMAYILMVCQFFGMDDHRSAVLGWLIALVDNEQAFTNFPWGTYIFSMTLFWLHCSTEKRLNRLRGGNKKMAKGMGKRKPGEEEDNEEEYDEEEHSEAEGKKVKSKGKQKADVVPKEKKKTFTYNLHGFALAFQVWAIETIPRLTNLVGTRIGSGFPRIKNWDFNKKAMKIENKFTSGGISLVNWEVDPKEMETDYYKSLDPDNVCGKLLHKGKVVVVEDVIDDEEDVGSDKERDEKLEDPANINDGDAAFSNHQRTTSVMRSSNSISEPPAKKQLFPFTREHQTPKSKIQTSVPSNIAELYSAVAVLIKESEERMTAFCRAEFRSIREEMTALQKVGDTPVVVTAEQHIHPSSNIGSGEKSPSEGSGKSDVPTAVDSAIDSEMPNVLANIGVDAKLDESDLPTEIVDALLDNTDVLAEGSREASAQDPDASVAKTALSAKMKASVVSDAVAQGIVVDDYPSPAVNMLVPNSDQSVIALDKADPNVEYKDQDKIRVRKRSRFLESPWTDPMPKKKKGKSNQSEELSTQVDSNYIEFASFLASKDPTKVYVGQMQQYMFRQDFKEIADKNEWMSNLVQLKKVWSLEMEKIQIQRDVKEIERTALKTENEAIHGQPKGRKKILPTPKVLEVWDEYPEFLPLEFELEEHFCTYVRGDDSLYNVPWWTMESVLIPCNTSGHWVLCQVLLKEGKASKQRWIAFGFKWSAKSRKILFANFQISSKRTAPGKKGYLEDFKNTPIPVVVEQRKWQSFIKAPGMANITLVKEFFASMDPDVVKKHGPVLVRDREVKIDARIINDLFKTPNYENLSNGYASVSLGKSEIARALRGTDDGRWDSKYELKQSQLPQLLAFWNLFHSYSLMPVMHRTTIAEHRADLLYSYISGTKIDIGQVILSAILDAGRINVHKGAKLKPIIFPSLITALLKKDGVIELGTDELLSNKMGDLNLRSWNDITSKTRGKKRQRTDRGQSSATGSDPEFDFQDVGPESEEEDADYEADAGSSKLDQILAAVQSLHTRMDFFEAEMKDQR</sequence>
<reference evidence="4" key="1">
    <citation type="journal article" date="2023" name="Plant J.">
        <title>Genome sequences and population genomics provide insights into the demographic history, inbreeding, and mutation load of two 'living fossil' tree species of Dipteronia.</title>
        <authorList>
            <person name="Feng Y."/>
            <person name="Comes H.P."/>
            <person name="Chen J."/>
            <person name="Zhu S."/>
            <person name="Lu R."/>
            <person name="Zhang X."/>
            <person name="Li P."/>
            <person name="Qiu J."/>
            <person name="Olsen K.M."/>
            <person name="Qiu Y."/>
        </authorList>
    </citation>
    <scope>NUCLEOTIDE SEQUENCE</scope>
    <source>
        <strain evidence="4">NBL</strain>
    </source>
</reference>
<dbReference type="InterPro" id="IPR015410">
    <property type="entry name" value="DUF1985"/>
</dbReference>
<organism evidence="4 5">
    <name type="scientific">Dipteronia sinensis</name>
    <dbReference type="NCBI Taxonomy" id="43782"/>
    <lineage>
        <taxon>Eukaryota</taxon>
        <taxon>Viridiplantae</taxon>
        <taxon>Streptophyta</taxon>
        <taxon>Embryophyta</taxon>
        <taxon>Tracheophyta</taxon>
        <taxon>Spermatophyta</taxon>
        <taxon>Magnoliopsida</taxon>
        <taxon>eudicotyledons</taxon>
        <taxon>Gunneridae</taxon>
        <taxon>Pentapetalae</taxon>
        <taxon>rosids</taxon>
        <taxon>malvids</taxon>
        <taxon>Sapindales</taxon>
        <taxon>Sapindaceae</taxon>
        <taxon>Hippocastanoideae</taxon>
        <taxon>Acereae</taxon>
        <taxon>Dipteronia</taxon>
    </lineage>
</organism>
<dbReference type="InterPro" id="IPR046796">
    <property type="entry name" value="Transposase_32_dom"/>
</dbReference>
<dbReference type="EMBL" id="JANJYJ010000008">
    <property type="protein sequence ID" value="KAK3193203.1"/>
    <property type="molecule type" value="Genomic_DNA"/>
</dbReference>
<feature type="compositionally biased region" description="Basic and acidic residues" evidence="1">
    <location>
        <begin position="388"/>
        <end position="399"/>
    </location>
</feature>
<comment type="caution">
    <text evidence="4">The sequence shown here is derived from an EMBL/GenBank/DDBJ whole genome shotgun (WGS) entry which is preliminary data.</text>
</comment>
<dbReference type="Proteomes" id="UP001281410">
    <property type="component" value="Unassembled WGS sequence"/>
</dbReference>
<dbReference type="PANTHER" id="PTHR48449">
    <property type="entry name" value="DUF1985 DOMAIN-CONTAINING PROTEIN"/>
    <property type="match status" value="1"/>
</dbReference>
<evidence type="ECO:0000259" key="3">
    <source>
        <dbReference type="Pfam" id="PF20167"/>
    </source>
</evidence>
<dbReference type="PANTHER" id="PTHR48449:SF1">
    <property type="entry name" value="DUF1985 DOMAIN-CONTAINING PROTEIN"/>
    <property type="match status" value="1"/>
</dbReference>
<dbReference type="AlphaFoldDB" id="A0AAE0DWB4"/>
<feature type="compositionally biased region" description="Polar residues" evidence="1">
    <location>
        <begin position="411"/>
        <end position="427"/>
    </location>
</feature>
<feature type="compositionally biased region" description="Acidic residues" evidence="1">
    <location>
        <begin position="1132"/>
        <end position="1152"/>
    </location>
</feature>
<feature type="domain" description="Putative plant transposon protein" evidence="3">
    <location>
        <begin position="902"/>
        <end position="1084"/>
    </location>
</feature>